<proteinExistence type="inferred from homology"/>
<keyword evidence="7 8" id="KW-0998">Cell outer membrane</keyword>
<dbReference type="OrthoDB" id="8670144at2"/>
<dbReference type="EMBL" id="LQNU01000037">
    <property type="protein sequence ID" value="KZE83608.1"/>
    <property type="molecule type" value="Genomic_DNA"/>
</dbReference>
<evidence type="ECO:0000313" key="13">
    <source>
        <dbReference type="Proteomes" id="UP000076630"/>
    </source>
</evidence>
<dbReference type="CDD" id="cd01347">
    <property type="entry name" value="ligand_gated_channel"/>
    <property type="match status" value="1"/>
</dbReference>
<keyword evidence="4 8" id="KW-0812">Transmembrane</keyword>
<evidence type="ECO:0000256" key="2">
    <source>
        <dbReference type="ARBA" id="ARBA00022448"/>
    </source>
</evidence>
<dbReference type="PANTHER" id="PTHR30069:SF42">
    <property type="entry name" value="FERRIC AEROBACTIN RECEPTOR"/>
    <property type="match status" value="1"/>
</dbReference>
<evidence type="ECO:0000256" key="7">
    <source>
        <dbReference type="ARBA" id="ARBA00023237"/>
    </source>
</evidence>
<evidence type="ECO:0000256" key="6">
    <source>
        <dbReference type="ARBA" id="ARBA00023136"/>
    </source>
</evidence>
<evidence type="ECO:0000256" key="8">
    <source>
        <dbReference type="PROSITE-ProRule" id="PRU01360"/>
    </source>
</evidence>
<dbReference type="PANTHER" id="PTHR30069">
    <property type="entry name" value="TONB-DEPENDENT OUTER MEMBRANE RECEPTOR"/>
    <property type="match status" value="1"/>
</dbReference>
<dbReference type="Pfam" id="PF07715">
    <property type="entry name" value="Plug"/>
    <property type="match status" value="1"/>
</dbReference>
<dbReference type="InterPro" id="IPR012910">
    <property type="entry name" value="Plug_dom"/>
</dbReference>
<comment type="subcellular location">
    <subcellularLocation>
        <location evidence="1 8">Cell outer membrane</location>
        <topology evidence="1 8">Multi-pass membrane protein</topology>
    </subcellularLocation>
</comment>
<evidence type="ECO:0000313" key="12">
    <source>
        <dbReference type="EMBL" id="KZE83608.1"/>
    </source>
</evidence>
<evidence type="ECO:0000256" key="1">
    <source>
        <dbReference type="ARBA" id="ARBA00004571"/>
    </source>
</evidence>
<dbReference type="InterPro" id="IPR039426">
    <property type="entry name" value="TonB-dep_rcpt-like"/>
</dbReference>
<name>A0A164ADH8_9FLAO</name>
<evidence type="ECO:0000256" key="4">
    <source>
        <dbReference type="ARBA" id="ARBA00022692"/>
    </source>
</evidence>
<dbReference type="GO" id="GO:0009279">
    <property type="term" value="C:cell outer membrane"/>
    <property type="evidence" value="ECO:0007669"/>
    <property type="project" value="UniProtKB-SubCell"/>
</dbReference>
<evidence type="ECO:0000256" key="5">
    <source>
        <dbReference type="ARBA" id="ARBA00023077"/>
    </source>
</evidence>
<dbReference type="RefSeq" id="WP_038986888.1">
    <property type="nucleotide sequence ID" value="NZ_JWJO01000036.1"/>
</dbReference>
<evidence type="ECO:0000256" key="9">
    <source>
        <dbReference type="RuleBase" id="RU003357"/>
    </source>
</evidence>
<comment type="caution">
    <text evidence="12">The sequence shown here is derived from an EMBL/GenBank/DDBJ whole genome shotgun (WGS) entry which is preliminary data.</text>
</comment>
<keyword evidence="12" id="KW-0675">Receptor</keyword>
<keyword evidence="5 9" id="KW-0798">TonB box</keyword>
<dbReference type="Gene3D" id="2.170.130.10">
    <property type="entry name" value="TonB-dependent receptor, plug domain"/>
    <property type="match status" value="1"/>
</dbReference>
<comment type="similarity">
    <text evidence="8 9">Belongs to the TonB-dependent receptor family.</text>
</comment>
<protein>
    <submittedName>
        <fullName evidence="12">Ferric aerobactin receptor</fullName>
    </submittedName>
</protein>
<dbReference type="Gene3D" id="2.40.170.20">
    <property type="entry name" value="TonB-dependent receptor, beta-barrel domain"/>
    <property type="match status" value="1"/>
</dbReference>
<keyword evidence="6 8" id="KW-0472">Membrane</keyword>
<keyword evidence="2 8" id="KW-0813">Transport</keyword>
<dbReference type="InterPro" id="IPR037066">
    <property type="entry name" value="Plug_dom_sf"/>
</dbReference>
<reference evidence="12 13" key="1">
    <citation type="submission" date="2016-01" db="EMBL/GenBank/DDBJ databases">
        <title>Whole genome sequencing of Myroides marinus L41.</title>
        <authorList>
            <person name="Hong K.W."/>
        </authorList>
    </citation>
    <scope>NUCLEOTIDE SEQUENCE [LARGE SCALE GENOMIC DNA]</scope>
    <source>
        <strain evidence="12 13">L41</strain>
    </source>
</reference>
<dbReference type="InterPro" id="IPR000531">
    <property type="entry name" value="Beta-barrel_TonB"/>
</dbReference>
<feature type="domain" description="TonB-dependent receptor plug" evidence="11">
    <location>
        <begin position="125"/>
        <end position="228"/>
    </location>
</feature>
<evidence type="ECO:0000256" key="3">
    <source>
        <dbReference type="ARBA" id="ARBA00022452"/>
    </source>
</evidence>
<dbReference type="GO" id="GO:0044718">
    <property type="term" value="P:siderophore transmembrane transport"/>
    <property type="evidence" value="ECO:0007669"/>
    <property type="project" value="TreeGrafter"/>
</dbReference>
<accession>A0A164ADH8</accession>
<dbReference type="SUPFAM" id="SSF56935">
    <property type="entry name" value="Porins"/>
    <property type="match status" value="1"/>
</dbReference>
<dbReference type="AlphaFoldDB" id="A0A164ADH8"/>
<keyword evidence="13" id="KW-1185">Reference proteome</keyword>
<gene>
    <name evidence="12" type="ORF">AV926_04295</name>
</gene>
<dbReference type="PROSITE" id="PS52016">
    <property type="entry name" value="TONB_DEPENDENT_REC_3"/>
    <property type="match status" value="1"/>
</dbReference>
<dbReference type="InterPro" id="IPR036942">
    <property type="entry name" value="Beta-barrel_TonB_sf"/>
</dbReference>
<organism evidence="12 13">
    <name type="scientific">Myroides marinus</name>
    <dbReference type="NCBI Taxonomy" id="703342"/>
    <lineage>
        <taxon>Bacteria</taxon>
        <taxon>Pseudomonadati</taxon>
        <taxon>Bacteroidota</taxon>
        <taxon>Flavobacteriia</taxon>
        <taxon>Flavobacteriales</taxon>
        <taxon>Flavobacteriaceae</taxon>
        <taxon>Myroides</taxon>
    </lineage>
</organism>
<evidence type="ECO:0000259" key="10">
    <source>
        <dbReference type="Pfam" id="PF00593"/>
    </source>
</evidence>
<feature type="domain" description="TonB-dependent receptor-like beta-barrel" evidence="10">
    <location>
        <begin position="322"/>
        <end position="744"/>
    </location>
</feature>
<keyword evidence="3 8" id="KW-1134">Transmembrane beta strand</keyword>
<sequence>MSLSTNYSNLTAKLFSFILLLFTTTMLSQNVIVKVNNPNLKAVKGAQIYINGDPKGVTDKEGGLSIDWTTLGDATLLVVADGYEEQMLTVVKSELNSSLVIGLKPIEQSLDEIVITAGRKAENIATIPSSVTIIGQKEMEKQMNVTTDISTILSNLVPGLGSATNKGTSSGQTLRGRPLLVLIDGIPQSTPLMNGARDIRSIAPSAIERVEVIKGATAIYGNGSTGGIINYITKKNKGEQSFGGTTVLGTSFNPANSSGTMGYKVSQSFAGKYKKWNYSIGASLDYNGVQRDGEGLILGQTDGLSNTYQKNLFAQITYDINDYSSIRAFYNGYSSVQHARYISQTGKYGQTPTIGIAGTDPGEHAGTPHNHNMMLGYTNSDLFLGTQLDVTFYMNSFRSMNRYVEKGTAWYGPGQTRINSNKKGLRVNLNTPFVVFDMPSEVTYGVDWLNDVTDQDLTDGRVYIPKMDMINIAPYAQLKVDIIDNLIFKAGIRYENANVKVNDFNTIATGPNNEGSIFVQGGKIPYKTTLFNAGLRYNKYEVFNPFVSFSQGFAINELGRILRRAKESTLDQLETEPIITNNYEVGFSSRFSIFSFTGSYYVSTSKLGANLVDVGGYLVAQREPERVHGFEITGEAILSPQWTVGGSYAYVEGKAEFDDGSKVYLNGGRISPPKATAFVYYTPNDKLNLQLYWLYSGSRDRFEPNAQGKYKNSEGPVKDISLFNIASTYTLNKSWKFSVGIENLFNKTYYPVVSQYRALDADYIRGNGMQANLTMQYNF</sequence>
<dbReference type="Proteomes" id="UP000076630">
    <property type="component" value="Unassembled WGS sequence"/>
</dbReference>
<dbReference type="Pfam" id="PF00593">
    <property type="entry name" value="TonB_dep_Rec_b-barrel"/>
    <property type="match status" value="1"/>
</dbReference>
<evidence type="ECO:0000259" key="11">
    <source>
        <dbReference type="Pfam" id="PF07715"/>
    </source>
</evidence>
<dbReference type="GO" id="GO:0015344">
    <property type="term" value="F:siderophore uptake transmembrane transporter activity"/>
    <property type="evidence" value="ECO:0007669"/>
    <property type="project" value="TreeGrafter"/>
</dbReference>